<dbReference type="InterPro" id="IPR011716">
    <property type="entry name" value="TPR-3"/>
</dbReference>
<feature type="repeat" description="TPR" evidence="1">
    <location>
        <begin position="53"/>
        <end position="86"/>
    </location>
</feature>
<dbReference type="AlphaFoldDB" id="A0A0S4KR20"/>
<dbReference type="EMBL" id="LN885086">
    <property type="protein sequence ID" value="CUQ66892.1"/>
    <property type="molecule type" value="Genomic_DNA"/>
</dbReference>
<organism evidence="2 3">
    <name type="scientific">Candidatus Nitrospira inopinata</name>
    <dbReference type="NCBI Taxonomy" id="1715989"/>
    <lineage>
        <taxon>Bacteria</taxon>
        <taxon>Pseudomonadati</taxon>
        <taxon>Nitrospirota</taxon>
        <taxon>Nitrospiria</taxon>
        <taxon>Nitrospirales</taxon>
        <taxon>Nitrospiraceae</taxon>
        <taxon>Nitrospira</taxon>
    </lineage>
</organism>
<dbReference type="Proteomes" id="UP000066284">
    <property type="component" value="Chromosome 1"/>
</dbReference>
<evidence type="ECO:0000313" key="3">
    <source>
        <dbReference type="Proteomes" id="UP000066284"/>
    </source>
</evidence>
<dbReference type="InterPro" id="IPR011990">
    <property type="entry name" value="TPR-like_helical_dom_sf"/>
</dbReference>
<dbReference type="PROSITE" id="PS50293">
    <property type="entry name" value="TPR_REGION"/>
    <property type="match status" value="1"/>
</dbReference>
<dbReference type="KEGG" id="nio:NITINOP_1920"/>
<protein>
    <recommendedName>
        <fullName evidence="4">Tetratricopeptide repeat protein</fullName>
    </recommendedName>
</protein>
<dbReference type="PANTHER" id="PTHR44998">
    <property type="match status" value="1"/>
</dbReference>
<keyword evidence="3" id="KW-1185">Reference proteome</keyword>
<dbReference type="InterPro" id="IPR019734">
    <property type="entry name" value="TPR_rpt"/>
</dbReference>
<accession>A0A0S4KR20</accession>
<dbReference type="Pfam" id="PF13181">
    <property type="entry name" value="TPR_8"/>
    <property type="match status" value="2"/>
</dbReference>
<dbReference type="Gene3D" id="1.25.40.10">
    <property type="entry name" value="Tetratricopeptide repeat domain"/>
    <property type="match status" value="1"/>
</dbReference>
<dbReference type="OrthoDB" id="9769030at2"/>
<evidence type="ECO:0000256" key="1">
    <source>
        <dbReference type="PROSITE-ProRule" id="PRU00339"/>
    </source>
</evidence>
<dbReference type="SMART" id="SM00028">
    <property type="entry name" value="TPR"/>
    <property type="match status" value="3"/>
</dbReference>
<dbReference type="STRING" id="1715989.NITINOP_1920"/>
<dbReference type="SUPFAM" id="SSF48452">
    <property type="entry name" value="TPR-like"/>
    <property type="match status" value="1"/>
</dbReference>
<keyword evidence="1" id="KW-0802">TPR repeat</keyword>
<reference evidence="3" key="1">
    <citation type="submission" date="2015-09" db="EMBL/GenBank/DDBJ databases">
        <authorList>
            <person name="Daims H."/>
        </authorList>
    </citation>
    <scope>NUCLEOTIDE SEQUENCE [LARGE SCALE GENOMIC DNA]</scope>
</reference>
<dbReference type="Pfam" id="PF07720">
    <property type="entry name" value="TPR_3"/>
    <property type="match status" value="1"/>
</dbReference>
<dbReference type="Pfam" id="PF13414">
    <property type="entry name" value="TPR_11"/>
    <property type="match status" value="1"/>
</dbReference>
<dbReference type="GO" id="GO:0016757">
    <property type="term" value="F:glycosyltransferase activity"/>
    <property type="evidence" value="ECO:0007669"/>
    <property type="project" value="TreeGrafter"/>
</dbReference>
<dbReference type="GO" id="GO:0006493">
    <property type="term" value="P:protein O-linked glycosylation"/>
    <property type="evidence" value="ECO:0007669"/>
    <property type="project" value="TreeGrafter"/>
</dbReference>
<proteinExistence type="predicted"/>
<evidence type="ECO:0000313" key="2">
    <source>
        <dbReference type="EMBL" id="CUQ66892.1"/>
    </source>
</evidence>
<sequence length="171" mass="19734">MDVQDFLVQGEGREEDKREAWNLFQRAFERQMKGELEEAVNLYKQSLAAHPTAEAYTFLGWTYSFMGRLDDAIEECHKAIARDPDLGNPYNDIGVYLIEKGELDDAIVWFQKAMRAKRYESPAFPYLNLGRVYEKKGQWTEAINAYKQALALNPNYALARKALGRLISMLN</sequence>
<name>A0A0S4KR20_9BACT</name>
<dbReference type="RefSeq" id="WP_082633683.1">
    <property type="nucleotide sequence ID" value="NZ_LN885086.1"/>
</dbReference>
<feature type="repeat" description="TPR" evidence="1">
    <location>
        <begin position="123"/>
        <end position="156"/>
    </location>
</feature>
<dbReference type="PROSITE" id="PS50005">
    <property type="entry name" value="TPR"/>
    <property type="match status" value="2"/>
</dbReference>
<evidence type="ECO:0008006" key="4">
    <source>
        <dbReference type="Google" id="ProtNLM"/>
    </source>
</evidence>
<gene>
    <name evidence="2" type="ORF">NITINOP_1920</name>
</gene>
<dbReference type="PANTHER" id="PTHR44998:SF1">
    <property type="entry name" value="UDP-N-ACETYLGLUCOSAMINE--PEPTIDE N-ACETYLGLUCOSAMINYLTRANSFERASE 110 KDA SUBUNIT"/>
    <property type="match status" value="1"/>
</dbReference>